<comment type="caution">
    <text evidence="1">The sequence shown here is derived from an EMBL/GenBank/DDBJ whole genome shotgun (WGS) entry which is preliminary data.</text>
</comment>
<evidence type="ECO:0000313" key="2">
    <source>
        <dbReference type="Proteomes" id="UP000245056"/>
    </source>
</evidence>
<dbReference type="AlphaFoldDB" id="A0A2U2D7N4"/>
<name>A0A2U2D7N4_9PSED</name>
<proteinExistence type="predicted"/>
<accession>A0A2U2D7N4</accession>
<reference evidence="1 2" key="1">
    <citation type="submission" date="2018-05" db="EMBL/GenBank/DDBJ databases">
        <title>Genome sequences of two Antarctic strains of Pseudomonas prosekii: insights into adaptation to extreme conditions.</title>
        <authorList>
            <person name="Snopkova K."/>
            <person name="Dufkova K."/>
            <person name="Cejkova D."/>
            <person name="Sedlacek I."/>
            <person name="Smajs D."/>
        </authorList>
    </citation>
    <scope>NUCLEOTIDE SEQUENCE [LARGE SCALE GENOMIC DNA]</scope>
    <source>
        <strain evidence="1 2">P2673</strain>
    </source>
</reference>
<sequence>MWPCIFGLNADLLWRGGLPPLGRGAAPMIFRSIRLTDSATASQPNGGKPPRHKQPVPILLFL</sequence>
<protein>
    <submittedName>
        <fullName evidence="1">Uncharacterized protein</fullName>
    </submittedName>
</protein>
<dbReference type="Proteomes" id="UP000245056">
    <property type="component" value="Unassembled WGS sequence"/>
</dbReference>
<gene>
    <name evidence="1" type="ORF">C9I49_13670</name>
</gene>
<dbReference type="EMBL" id="QFAW01000016">
    <property type="protein sequence ID" value="PWE44342.1"/>
    <property type="molecule type" value="Genomic_DNA"/>
</dbReference>
<organism evidence="1 2">
    <name type="scientific">Pseudomonas prosekii</name>
    <dbReference type="NCBI Taxonomy" id="1148509"/>
    <lineage>
        <taxon>Bacteria</taxon>
        <taxon>Pseudomonadati</taxon>
        <taxon>Pseudomonadota</taxon>
        <taxon>Gammaproteobacteria</taxon>
        <taxon>Pseudomonadales</taxon>
        <taxon>Pseudomonadaceae</taxon>
        <taxon>Pseudomonas</taxon>
    </lineage>
</organism>
<evidence type="ECO:0000313" key="1">
    <source>
        <dbReference type="EMBL" id="PWE44342.1"/>
    </source>
</evidence>